<feature type="transmembrane region" description="Helical" evidence="1">
    <location>
        <begin position="226"/>
        <end position="247"/>
    </location>
</feature>
<feature type="transmembrane region" description="Helical" evidence="1">
    <location>
        <begin position="316"/>
        <end position="340"/>
    </location>
</feature>
<accession>A0A9D4NTN0</accession>
<dbReference type="Proteomes" id="UP000828236">
    <property type="component" value="Unassembled WGS sequence"/>
</dbReference>
<keyword evidence="1" id="KW-0812">Transmembrane</keyword>
<comment type="caution">
    <text evidence="2">The sequence shown here is derived from an EMBL/GenBank/DDBJ whole genome shotgun (WGS) entry which is preliminary data.</text>
</comment>
<proteinExistence type="predicted"/>
<evidence type="ECO:0000256" key="1">
    <source>
        <dbReference type="SAM" id="Phobius"/>
    </source>
</evidence>
<feature type="transmembrane region" description="Helical" evidence="1">
    <location>
        <begin position="194"/>
        <end position="214"/>
    </location>
</feature>
<reference evidence="2" key="2">
    <citation type="journal article" date="2021" name="World Allergy Organ. J.">
        <title>Chromosome-level assembly of Dermatophagoides farinae genome and transcriptome reveals two novel allergens Der f 37 and Der f 39.</title>
        <authorList>
            <person name="Chen J."/>
            <person name="Cai Z."/>
            <person name="Fan D."/>
            <person name="Hu J."/>
            <person name="Hou Y."/>
            <person name="He Y."/>
            <person name="Zhang Z."/>
            <person name="Zhao Z."/>
            <person name="Gao P."/>
            <person name="Hu W."/>
            <person name="Sun J."/>
            <person name="Li J."/>
            <person name="Ji K."/>
        </authorList>
    </citation>
    <scope>NUCLEOTIDE SEQUENCE</scope>
    <source>
        <strain evidence="2">JKM2019</strain>
    </source>
</reference>
<reference evidence="2" key="1">
    <citation type="submission" date="2020-06" db="EMBL/GenBank/DDBJ databases">
        <authorList>
            <person name="Ji K."/>
            <person name="Li J."/>
        </authorList>
    </citation>
    <scope>NUCLEOTIDE SEQUENCE</scope>
    <source>
        <strain evidence="2">JKM2019</strain>
        <tissue evidence="2">Whole body</tissue>
    </source>
</reference>
<keyword evidence="1" id="KW-0472">Membrane</keyword>
<feature type="transmembrane region" description="Helical" evidence="1">
    <location>
        <begin position="253"/>
        <end position="278"/>
    </location>
</feature>
<protein>
    <submittedName>
        <fullName evidence="2">Uncharacterized protein</fullName>
    </submittedName>
</protein>
<dbReference type="EMBL" id="SDOV01000008">
    <property type="protein sequence ID" value="KAH7638148.1"/>
    <property type="molecule type" value="Genomic_DNA"/>
</dbReference>
<feature type="transmembrane region" description="Helical" evidence="1">
    <location>
        <begin position="123"/>
        <end position="145"/>
    </location>
</feature>
<organism evidence="2">
    <name type="scientific">Dermatophagoides farinae</name>
    <name type="common">American house dust mite</name>
    <dbReference type="NCBI Taxonomy" id="6954"/>
    <lineage>
        <taxon>Eukaryota</taxon>
        <taxon>Metazoa</taxon>
        <taxon>Ecdysozoa</taxon>
        <taxon>Arthropoda</taxon>
        <taxon>Chelicerata</taxon>
        <taxon>Arachnida</taxon>
        <taxon>Acari</taxon>
        <taxon>Acariformes</taxon>
        <taxon>Sarcoptiformes</taxon>
        <taxon>Astigmata</taxon>
        <taxon>Psoroptidia</taxon>
        <taxon>Analgoidea</taxon>
        <taxon>Pyroglyphidae</taxon>
        <taxon>Dermatophagoidinae</taxon>
        <taxon>Dermatophagoides</taxon>
    </lineage>
</organism>
<gene>
    <name evidence="2" type="ORF">HUG17_9253</name>
</gene>
<feature type="transmembrane region" description="Helical" evidence="1">
    <location>
        <begin position="346"/>
        <end position="373"/>
    </location>
</feature>
<keyword evidence="1" id="KW-1133">Transmembrane helix</keyword>
<feature type="transmembrane region" description="Helical" evidence="1">
    <location>
        <begin position="31"/>
        <end position="48"/>
    </location>
</feature>
<name>A0A9D4NTN0_DERFA</name>
<feature type="transmembrane region" description="Helical" evidence="1">
    <location>
        <begin position="81"/>
        <end position="103"/>
    </location>
</feature>
<evidence type="ECO:0000313" key="2">
    <source>
        <dbReference type="EMBL" id="KAH7638148.1"/>
    </source>
</evidence>
<sequence>MLIGLLILPFEKLVKNILIISRRLLRLINHFNVNMKGIILLLSPLLLYRPSFYQQHYFDCHRLARENPNEFQRKIHDPIRLLKVFMIWLAIRHVYFAIRYHHIRDQFWDVINSDMLDELGFDYWSNIFVAALVYQSYQFMNMLYLDNPTAQILDRILILRENRSFYYPYRYNRYFAVDFIVSIIKFWLCFVYLFKISIDLCIISLVGTAIEFIWNNFNEFFGIGFFGYIQLIQCIINRLIFFIGLYVYGHGNILMATIVIAYLMAIYVFCWQTGQLLLHRGNHHRNNKSSINLWRMLKRFHMRHIKNLKRIQTGNIYSRALLLYLLPNIPFNCYLLIFVVCMKTTWIIRFISCSVITSEIYGIFGVHILFALANRQFQKSSIRFMHILADKHQHFNSHIIWLID</sequence>
<dbReference type="AlphaFoldDB" id="A0A9D4NTN0"/>